<dbReference type="RefSeq" id="WP_072704516.1">
    <property type="nucleotide sequence ID" value="NZ_JAFBBL010000001.1"/>
</dbReference>
<sequence length="183" mass="18744">MFFERTGRRAGTAALAVLSVAAAGCGSADDSADTAPTSTTPAVTEAGPLFGECGALSDDEVANTFGLGPFSSVTRNSVGCEWEAFVGGPSVSFTWYRGSPIGRERAGSDLIGRPASDIDIGGNPGFIGSFQSPDGQTTLCEIGVQFGGDFIHWSVSYASFAPAADACAVARDLAETSVERAER</sequence>
<reference evidence="2 3" key="1">
    <citation type="submission" date="2018-06" db="EMBL/GenBank/DDBJ databases">
        <authorList>
            <consortium name="Pathogen Informatics"/>
            <person name="Doyle S."/>
        </authorList>
    </citation>
    <scope>NUCLEOTIDE SEQUENCE [LARGE SCALE GENOMIC DNA]</scope>
    <source>
        <strain evidence="2 3">NCTC10994</strain>
    </source>
</reference>
<evidence type="ECO:0000313" key="2">
    <source>
        <dbReference type="EMBL" id="SQI37565.1"/>
    </source>
</evidence>
<protein>
    <submittedName>
        <fullName evidence="2">Lipoprotein LprB</fullName>
    </submittedName>
</protein>
<keyword evidence="1" id="KW-0732">Signal</keyword>
<keyword evidence="3" id="KW-1185">Reference proteome</keyword>
<name>A0A2X4XCL7_9NOCA</name>
<dbReference type="InterPro" id="IPR024520">
    <property type="entry name" value="DUF3558"/>
</dbReference>
<feature type="signal peptide" evidence="1">
    <location>
        <begin position="1"/>
        <end position="28"/>
    </location>
</feature>
<dbReference type="PROSITE" id="PS51257">
    <property type="entry name" value="PROKAR_LIPOPROTEIN"/>
    <property type="match status" value="1"/>
</dbReference>
<dbReference type="Proteomes" id="UP000249091">
    <property type="component" value="Chromosome 1"/>
</dbReference>
<dbReference type="STRING" id="1219011.GCA_001895045_03965"/>
<dbReference type="Pfam" id="PF12079">
    <property type="entry name" value="DUF3558"/>
    <property type="match status" value="1"/>
</dbReference>
<dbReference type="AlphaFoldDB" id="A0A2X4XCL7"/>
<evidence type="ECO:0000313" key="3">
    <source>
        <dbReference type="Proteomes" id="UP000249091"/>
    </source>
</evidence>
<keyword evidence="2" id="KW-0449">Lipoprotein</keyword>
<organism evidence="2 3">
    <name type="scientific">Rhodococcus coprophilus</name>
    <dbReference type="NCBI Taxonomy" id="38310"/>
    <lineage>
        <taxon>Bacteria</taxon>
        <taxon>Bacillati</taxon>
        <taxon>Actinomycetota</taxon>
        <taxon>Actinomycetes</taxon>
        <taxon>Mycobacteriales</taxon>
        <taxon>Nocardiaceae</taxon>
        <taxon>Rhodococcus</taxon>
    </lineage>
</organism>
<proteinExistence type="predicted"/>
<feature type="chain" id="PRO_5015942012" evidence="1">
    <location>
        <begin position="29"/>
        <end position="183"/>
    </location>
</feature>
<gene>
    <name evidence="2" type="ORF">NCTC10994_03663</name>
</gene>
<dbReference type="KEGG" id="rcr:NCTC10994_03663"/>
<evidence type="ECO:0000256" key="1">
    <source>
        <dbReference type="SAM" id="SignalP"/>
    </source>
</evidence>
<accession>A0A2X4XCL7</accession>
<dbReference type="EMBL" id="LS483468">
    <property type="protein sequence ID" value="SQI37565.1"/>
    <property type="molecule type" value="Genomic_DNA"/>
</dbReference>